<feature type="domain" description="Purple acid phosphatase C-terminal" evidence="3">
    <location>
        <begin position="157"/>
        <end position="211"/>
    </location>
</feature>
<proteinExistence type="predicted"/>
<keyword evidence="1" id="KW-0732">Signal</keyword>
<name>A0ABP0WEK8_9BRYO</name>
<evidence type="ECO:0000259" key="2">
    <source>
        <dbReference type="Pfam" id="PF00149"/>
    </source>
</evidence>
<dbReference type="Pfam" id="PF14008">
    <property type="entry name" value="Metallophos_C"/>
    <property type="match status" value="1"/>
</dbReference>
<evidence type="ECO:0008006" key="6">
    <source>
        <dbReference type="Google" id="ProtNLM"/>
    </source>
</evidence>
<dbReference type="InterPro" id="IPR029052">
    <property type="entry name" value="Metallo-depent_PP-like"/>
</dbReference>
<gene>
    <name evidence="4" type="ORF">CSSPJE1EN1_LOCUS9385</name>
</gene>
<organism evidence="4 5">
    <name type="scientific">Sphagnum jensenii</name>
    <dbReference type="NCBI Taxonomy" id="128206"/>
    <lineage>
        <taxon>Eukaryota</taxon>
        <taxon>Viridiplantae</taxon>
        <taxon>Streptophyta</taxon>
        <taxon>Embryophyta</taxon>
        <taxon>Bryophyta</taxon>
        <taxon>Sphagnophytina</taxon>
        <taxon>Sphagnopsida</taxon>
        <taxon>Sphagnales</taxon>
        <taxon>Sphagnaceae</taxon>
        <taxon>Sphagnum</taxon>
    </lineage>
</organism>
<dbReference type="InterPro" id="IPR025733">
    <property type="entry name" value="PAPs_C"/>
</dbReference>
<evidence type="ECO:0000313" key="5">
    <source>
        <dbReference type="Proteomes" id="UP001497444"/>
    </source>
</evidence>
<dbReference type="Gene3D" id="3.60.21.10">
    <property type="match status" value="2"/>
</dbReference>
<keyword evidence="5" id="KW-1185">Reference proteome</keyword>
<dbReference type="Pfam" id="PF00149">
    <property type="entry name" value="Metallophos"/>
    <property type="match status" value="1"/>
</dbReference>
<evidence type="ECO:0000259" key="3">
    <source>
        <dbReference type="Pfam" id="PF14008"/>
    </source>
</evidence>
<dbReference type="Proteomes" id="UP001497444">
    <property type="component" value="Chromosome 16"/>
</dbReference>
<protein>
    <recommendedName>
        <fullName evidence="6">Acid phosphatase</fullName>
    </recommendedName>
</protein>
<dbReference type="InterPro" id="IPR004843">
    <property type="entry name" value="Calcineurin-like_PHP"/>
</dbReference>
<dbReference type="SUPFAM" id="SSF56300">
    <property type="entry name" value="Metallo-dependent phosphatases"/>
    <property type="match status" value="1"/>
</dbReference>
<accession>A0ABP0WEK8</accession>
<evidence type="ECO:0000256" key="1">
    <source>
        <dbReference type="ARBA" id="ARBA00022729"/>
    </source>
</evidence>
<dbReference type="EMBL" id="OZ020111">
    <property type="protein sequence ID" value="CAK9263907.1"/>
    <property type="molecule type" value="Genomic_DNA"/>
</dbReference>
<dbReference type="PANTHER" id="PTHR22953">
    <property type="entry name" value="ACID PHOSPHATASE RELATED"/>
    <property type="match status" value="1"/>
</dbReference>
<feature type="domain" description="Calcineurin-like phosphoesterase" evidence="2">
    <location>
        <begin position="7"/>
        <end position="61"/>
    </location>
</feature>
<reference evidence="4" key="1">
    <citation type="submission" date="2024-02" db="EMBL/GenBank/DDBJ databases">
        <authorList>
            <consortium name="ELIXIR-Norway"/>
            <consortium name="Elixir Norway"/>
        </authorList>
    </citation>
    <scope>NUCLEOTIDE SEQUENCE</scope>
</reference>
<dbReference type="InterPro" id="IPR039331">
    <property type="entry name" value="PAPs-like"/>
</dbReference>
<dbReference type="PANTHER" id="PTHR22953:SF153">
    <property type="entry name" value="PURPLE ACID PHOSPHATASE"/>
    <property type="match status" value="1"/>
</dbReference>
<sequence>MASTLEHIAGYDYHILLFAGDLSYADKNQFLWDTFGHMVSACANYQPWMVTEGNHEIKDNPLMESFVSTTPAGTCLTRRADHVQTCTIRSKLQGFTFRCLDLTLTSIQILHNINGFSDGSHGVYALQCPHNIVFAGHLHAYEHIERVHLKQSDPCGILYITIGDGGNIEGLARIWLDPQFVWSMFQESSFRHGELKIVNATHAYWSWNRNHYAISIMADDVCITSLSAAQSGCIPSSTMGC</sequence>
<evidence type="ECO:0000313" key="4">
    <source>
        <dbReference type="EMBL" id="CAK9263907.1"/>
    </source>
</evidence>